<evidence type="ECO:0000313" key="3">
    <source>
        <dbReference type="EMBL" id="OQE19427.1"/>
    </source>
</evidence>
<gene>
    <name evidence="3" type="ORF">PENSTE_c015G01958</name>
</gene>
<organism evidence="3 4">
    <name type="scientific">Penicillium steckii</name>
    <dbReference type="NCBI Taxonomy" id="303698"/>
    <lineage>
        <taxon>Eukaryota</taxon>
        <taxon>Fungi</taxon>
        <taxon>Dikarya</taxon>
        <taxon>Ascomycota</taxon>
        <taxon>Pezizomycotina</taxon>
        <taxon>Eurotiomycetes</taxon>
        <taxon>Eurotiomycetidae</taxon>
        <taxon>Eurotiales</taxon>
        <taxon>Aspergillaceae</taxon>
        <taxon>Penicillium</taxon>
    </lineage>
</organism>
<sequence length="1181" mass="131258">MPPKFPNMTLKNFTSSSQKSGWRPSYLRRRILTLFVLTFGAIILALELLYRSSNLNNGIAASKQDIHYLWTYGPTAILTIITAFWSRVEYQAKQSAPWQALHDSPQPAYKSVLLDYISDLPPVAIWKALKNKHFPVASSIACFLLLRLIIIFSTSLFLLQNVQVQKEGIPINIHEEFTTHDSKIKTVGSQPYDILNGIIFDNVTYPMGTTENLTFQEFTAPNLPDKSIVIAPIDGLMAEFDCEAADLKFRNLTYLAYDAGLVSTNFDVDISSSSCTISDIKLLSGTNRTTAFFQGGKCGNSSNTEEYRIVLTMAEPYEKNTTPTEAPKNRPADKNKNWRTVQLGIKRSISMICRPKLSTLKLKAEGNATEQSSSIHFRGIESEKADLPGLTAGDIAEFVVENTTSTRGFRPVEDSWQFSYYASVDTGYNLGLHLLGANLTVEALWQDGMLEKSANAFYRAVTALLMHMGLAQKAESTAIGSAIVHENRVVMIELPLRGMEVCLALVISLTISMIMLLPTVPMTTWNPNHVSAMAAITANSDKLRASLHRTGVISHKQLESRLLGRQYYSQSTPKGTSIGIVHDERDDTQDDPPSGSDYLPWKPFPNFVGRIVIFILVLSAIPVLETLLRLSNTRDGLGDASLGNDYTHYLWTIIPALIMVAISLFFGSLDFNVRCLAPYAPLTRPKGALFERSLNLNFLDSLGLINGIRSISSRHFAVQATTLATGASLFLTIVTSGLYSVMEVPFHTEVNFTRVGGFPDPRTIAGPSRNMNEAKETNGILTAEYILQYNFTYPRWTYEDLTFAEISIDKDSLQSSLNETFVDARVPALRLVPVCEVLTTADLKATLREPEFGSAGSHQISYNQLRLACPGNNTNTRGNMTTDIWETIGSEPFGYSSQSQCSVEPGNNNGLVGASHYTTFYLWGYLHDNSIQHIMGLSCIQYAETVEVQTRFQLPGMDIDETFPPVPDESSAKLAAELYTPIPEWWILNANGQFPKFDGFFQDLTSGRYAVPTEDFKSAKYNEKMVEAIKFQHRLISAQQFNNYTRGTANDSVVHPTILGNVTTSNRLRVIQDPISTRILEGLLAFILVLGILGSVLLNTDRVLPKNPCSIAAVASLLADSQFLEEFLAGAWDPEDENLGQRFSHKAFHLGWWECGEEKSTEIEGKVYTIDHRPMETESVI</sequence>
<dbReference type="OrthoDB" id="5332281at2759"/>
<dbReference type="AlphaFoldDB" id="A0A1V6SZJ0"/>
<feature type="transmembrane region" description="Helical" evidence="2">
    <location>
        <begin position="607"/>
        <end position="628"/>
    </location>
</feature>
<feature type="transmembrane region" description="Helical" evidence="2">
    <location>
        <begin position="69"/>
        <end position="88"/>
    </location>
</feature>
<dbReference type="Proteomes" id="UP000191285">
    <property type="component" value="Unassembled WGS sequence"/>
</dbReference>
<feature type="transmembrane region" description="Helical" evidence="2">
    <location>
        <begin position="649"/>
        <end position="669"/>
    </location>
</feature>
<proteinExistence type="predicted"/>
<dbReference type="STRING" id="303698.A0A1V6SZJ0"/>
<evidence type="ECO:0000313" key="4">
    <source>
        <dbReference type="Proteomes" id="UP000191285"/>
    </source>
</evidence>
<dbReference type="PANTHER" id="PTHR37544:SF1">
    <property type="entry name" value="PHOSPHORIBOSYLAMINOIMIDAZOLE-SUCCINOCARBOXAMIDE SYNTHASE"/>
    <property type="match status" value="1"/>
</dbReference>
<feature type="region of interest" description="Disordered" evidence="1">
    <location>
        <begin position="570"/>
        <end position="595"/>
    </location>
</feature>
<protein>
    <submittedName>
        <fullName evidence="3">Uncharacterized protein</fullName>
    </submittedName>
</protein>
<dbReference type="PANTHER" id="PTHR37544">
    <property type="entry name" value="SPRAY-RELATED"/>
    <property type="match status" value="1"/>
</dbReference>
<keyword evidence="4" id="KW-1185">Reference proteome</keyword>
<name>A0A1V6SZJ0_9EURO</name>
<feature type="transmembrane region" description="Helical" evidence="2">
    <location>
        <begin position="31"/>
        <end position="49"/>
    </location>
</feature>
<keyword evidence="2" id="KW-0812">Transmembrane</keyword>
<reference evidence="4" key="1">
    <citation type="journal article" date="2017" name="Nat. Microbiol.">
        <title>Global analysis of biosynthetic gene clusters reveals vast potential of secondary metabolite production in Penicillium species.</title>
        <authorList>
            <person name="Nielsen J.C."/>
            <person name="Grijseels S."/>
            <person name="Prigent S."/>
            <person name="Ji B."/>
            <person name="Dainat J."/>
            <person name="Nielsen K.F."/>
            <person name="Frisvad J.C."/>
            <person name="Workman M."/>
            <person name="Nielsen J."/>
        </authorList>
    </citation>
    <scope>NUCLEOTIDE SEQUENCE [LARGE SCALE GENOMIC DNA]</scope>
    <source>
        <strain evidence="4">IBT 24891</strain>
    </source>
</reference>
<keyword evidence="2" id="KW-1133">Transmembrane helix</keyword>
<keyword evidence="2" id="KW-0472">Membrane</keyword>
<feature type="transmembrane region" description="Helical" evidence="2">
    <location>
        <begin position="136"/>
        <end position="159"/>
    </location>
</feature>
<dbReference type="Pfam" id="PF11915">
    <property type="entry name" value="DUF3433"/>
    <property type="match status" value="2"/>
</dbReference>
<accession>A0A1V6SZJ0</accession>
<feature type="transmembrane region" description="Helical" evidence="2">
    <location>
        <begin position="501"/>
        <end position="520"/>
    </location>
</feature>
<evidence type="ECO:0000256" key="2">
    <source>
        <dbReference type="SAM" id="Phobius"/>
    </source>
</evidence>
<evidence type="ECO:0000256" key="1">
    <source>
        <dbReference type="SAM" id="MobiDB-lite"/>
    </source>
</evidence>
<dbReference type="InterPro" id="IPR021840">
    <property type="entry name" value="DUF3433"/>
</dbReference>
<dbReference type="EMBL" id="MLKD01000015">
    <property type="protein sequence ID" value="OQE19427.1"/>
    <property type="molecule type" value="Genomic_DNA"/>
</dbReference>
<comment type="caution">
    <text evidence="3">The sequence shown here is derived from an EMBL/GenBank/DDBJ whole genome shotgun (WGS) entry which is preliminary data.</text>
</comment>